<evidence type="ECO:0000259" key="1">
    <source>
        <dbReference type="PROSITE" id="PS50011"/>
    </source>
</evidence>
<proteinExistence type="predicted"/>
<evidence type="ECO:0000313" key="3">
    <source>
        <dbReference type="Proteomes" id="UP000663853"/>
    </source>
</evidence>
<dbReference type="Proteomes" id="UP000663853">
    <property type="component" value="Unassembled WGS sequence"/>
</dbReference>
<feature type="domain" description="Protein kinase" evidence="1">
    <location>
        <begin position="152"/>
        <end position="382"/>
    </location>
</feature>
<reference evidence="2" key="1">
    <citation type="submission" date="2021-01" db="EMBL/GenBank/DDBJ databases">
        <authorList>
            <person name="Kaushik A."/>
        </authorList>
    </citation>
    <scope>NUCLEOTIDE SEQUENCE</scope>
    <source>
        <strain evidence="2">AG6-10EEA</strain>
    </source>
</reference>
<dbReference type="SMART" id="SM00220">
    <property type="entry name" value="S_TKc"/>
    <property type="match status" value="1"/>
</dbReference>
<dbReference type="InterPro" id="IPR001245">
    <property type="entry name" value="Ser-Thr/Tyr_kinase_cat_dom"/>
</dbReference>
<dbReference type="InterPro" id="IPR000719">
    <property type="entry name" value="Prot_kinase_dom"/>
</dbReference>
<dbReference type="PANTHER" id="PTHR44329">
    <property type="entry name" value="SERINE/THREONINE-PROTEIN KINASE TNNI3K-RELATED"/>
    <property type="match status" value="1"/>
</dbReference>
<dbReference type="InterPro" id="IPR008271">
    <property type="entry name" value="Ser/Thr_kinase_AS"/>
</dbReference>
<dbReference type="GO" id="GO:0004674">
    <property type="term" value="F:protein serine/threonine kinase activity"/>
    <property type="evidence" value="ECO:0007669"/>
    <property type="project" value="TreeGrafter"/>
</dbReference>
<accession>A0A8H3GBG8</accession>
<name>A0A8H3GBG8_9AGAM</name>
<dbReference type="PROSITE" id="PS00108">
    <property type="entry name" value="PROTEIN_KINASE_ST"/>
    <property type="match status" value="1"/>
</dbReference>
<dbReference type="PROSITE" id="PS50011">
    <property type="entry name" value="PROTEIN_KINASE_DOM"/>
    <property type="match status" value="1"/>
</dbReference>
<dbReference type="SUPFAM" id="SSF56112">
    <property type="entry name" value="Protein kinase-like (PK-like)"/>
    <property type="match status" value="2"/>
</dbReference>
<dbReference type="PANTHER" id="PTHR44329:SF214">
    <property type="entry name" value="PROTEIN KINASE DOMAIN-CONTAINING PROTEIN"/>
    <property type="match status" value="1"/>
</dbReference>
<dbReference type="GO" id="GO:0005524">
    <property type="term" value="F:ATP binding"/>
    <property type="evidence" value="ECO:0007669"/>
    <property type="project" value="InterPro"/>
</dbReference>
<dbReference type="InterPro" id="IPR051681">
    <property type="entry name" value="Ser/Thr_Kinases-Pseudokinases"/>
</dbReference>
<dbReference type="EMBL" id="CAJMXA010000777">
    <property type="protein sequence ID" value="CAE6442600.1"/>
    <property type="molecule type" value="Genomic_DNA"/>
</dbReference>
<sequence length="396" mass="44201">MDPIEFSEFRQWAAPEFRKIGAKYTLAGDIFALGLETIVLGQSDIFGKAWAASMKGWTGKHPFRPTNAIPLNEAGNVIWDILRKCWSLEPENRPSAKYICDVMSSVYQSPDGLAFKSLRLVVREDTTVLDLVTHFENRGLANYTKLLHSPNVISTVSVADTALANVYRVELTSHQPIAVKCVKHKTPYKRLKRAARELDCWSSYQHQNILPVLGFAVCGADLAMVSPWMSNGCVTDYVTRYPSCNRLLLCVQLAQAIAYLHENNVVHGDIKGPNVLVSGTGTIQVTDFGAPEVLQGHTDSTTEADVYALGMTMIEVYTGEQPYGPVNWSQLHIPVITSQLRPSRPIGLPTDETGNGVWGLMNHCWAENPKERQTSSWVYQWLDYYASMNTQVGVRY</sequence>
<protein>
    <recommendedName>
        <fullName evidence="1">Protein kinase domain-containing protein</fullName>
    </recommendedName>
</protein>
<dbReference type="Pfam" id="PF07714">
    <property type="entry name" value="PK_Tyr_Ser-Thr"/>
    <property type="match status" value="2"/>
</dbReference>
<comment type="caution">
    <text evidence="2">The sequence shown here is derived from an EMBL/GenBank/DDBJ whole genome shotgun (WGS) entry which is preliminary data.</text>
</comment>
<evidence type="ECO:0000313" key="2">
    <source>
        <dbReference type="EMBL" id="CAE6442600.1"/>
    </source>
</evidence>
<gene>
    <name evidence="2" type="ORF">RDB_LOCUS38155</name>
</gene>
<dbReference type="InterPro" id="IPR011009">
    <property type="entry name" value="Kinase-like_dom_sf"/>
</dbReference>
<organism evidence="2 3">
    <name type="scientific">Rhizoctonia solani</name>
    <dbReference type="NCBI Taxonomy" id="456999"/>
    <lineage>
        <taxon>Eukaryota</taxon>
        <taxon>Fungi</taxon>
        <taxon>Dikarya</taxon>
        <taxon>Basidiomycota</taxon>
        <taxon>Agaricomycotina</taxon>
        <taxon>Agaricomycetes</taxon>
        <taxon>Cantharellales</taxon>
        <taxon>Ceratobasidiaceae</taxon>
        <taxon>Rhizoctonia</taxon>
    </lineage>
</organism>
<dbReference type="Gene3D" id="1.10.510.10">
    <property type="entry name" value="Transferase(Phosphotransferase) domain 1"/>
    <property type="match status" value="3"/>
</dbReference>
<dbReference type="AlphaFoldDB" id="A0A8H3GBG8"/>